<organism evidence="11 12">
    <name type="scientific">Staphylococcus hominis</name>
    <dbReference type="NCBI Taxonomy" id="1290"/>
    <lineage>
        <taxon>Bacteria</taxon>
        <taxon>Bacillati</taxon>
        <taxon>Bacillota</taxon>
        <taxon>Bacilli</taxon>
        <taxon>Bacillales</taxon>
        <taxon>Staphylococcaceae</taxon>
        <taxon>Staphylococcus</taxon>
    </lineage>
</organism>
<feature type="domain" description="Polysaccharide chain length determinant N-terminal" evidence="10">
    <location>
        <begin position="3"/>
        <end position="92"/>
    </location>
</feature>
<dbReference type="AlphaFoldDB" id="A0A6N0I286"/>
<evidence type="ECO:0000256" key="2">
    <source>
        <dbReference type="ARBA" id="ARBA00006683"/>
    </source>
</evidence>
<keyword evidence="5" id="KW-0972">Capsule biogenesis/degradation</keyword>
<sequence length="220" mass="24804">MENTIEFSRIIQLIKKNLWLIVLLPIIFLLVSAILSFFLIQPKYQASTQVLVNQKKEEKNVAVQEVQGNIQLVNTYSEILKSPRILDKVSKDDDKYSSEELNEMVNVKTQANSQILNINVTSHDKKESEKIANKIANVFKNDMPEIMNVDNVSILSTANGTAEKVSPKTSVNLIIGLFVGLVLAIFIIALKEMLDKRIKSEEDVERELNIPVLGSIPKLK</sequence>
<dbReference type="Pfam" id="PF02706">
    <property type="entry name" value="Wzz"/>
    <property type="match status" value="1"/>
</dbReference>
<gene>
    <name evidence="11" type="ORF">FOB69_03930</name>
</gene>
<dbReference type="InterPro" id="IPR050445">
    <property type="entry name" value="Bact_polysacc_biosynth/exp"/>
</dbReference>
<dbReference type="PANTHER" id="PTHR32309">
    <property type="entry name" value="TYROSINE-PROTEIN KINASE"/>
    <property type="match status" value="1"/>
</dbReference>
<dbReference type="GO" id="GO:0000271">
    <property type="term" value="P:polysaccharide biosynthetic process"/>
    <property type="evidence" value="ECO:0007669"/>
    <property type="project" value="UniProtKB-KW"/>
</dbReference>
<dbReference type="GO" id="GO:0004713">
    <property type="term" value="F:protein tyrosine kinase activity"/>
    <property type="evidence" value="ECO:0007669"/>
    <property type="project" value="TreeGrafter"/>
</dbReference>
<evidence type="ECO:0000313" key="11">
    <source>
        <dbReference type="EMBL" id="QKQ28727.1"/>
    </source>
</evidence>
<evidence type="ECO:0000256" key="3">
    <source>
        <dbReference type="ARBA" id="ARBA00022475"/>
    </source>
</evidence>
<accession>A0A6N0I286</accession>
<dbReference type="GO" id="GO:0005886">
    <property type="term" value="C:plasma membrane"/>
    <property type="evidence" value="ECO:0007669"/>
    <property type="project" value="UniProtKB-SubCell"/>
</dbReference>
<keyword evidence="7 9" id="KW-0472">Membrane</keyword>
<keyword evidence="4 9" id="KW-0812">Transmembrane</keyword>
<proteinExistence type="inferred from homology"/>
<reference evidence="11 12" key="1">
    <citation type="submission" date="2019-09" db="EMBL/GenBank/DDBJ databases">
        <title>FDA dAtabase for Regulatory Grade micrObial Sequences (FDA-ARGOS): Supporting development and validation of Infectious Disease Dx tests.</title>
        <authorList>
            <person name="Sciortino C."/>
            <person name="Tallon L."/>
            <person name="Sadzewicz L."/>
            <person name="Vavikolanu K."/>
            <person name="Mehta A."/>
            <person name="Aluvathingal J."/>
            <person name="Nadendla S."/>
            <person name="Nandy P."/>
            <person name="Geyer C."/>
            <person name="Yan Y."/>
            <person name="Sichtig H."/>
        </authorList>
    </citation>
    <scope>NUCLEOTIDE SEQUENCE [LARGE SCALE GENOMIC DNA]</scope>
    <source>
        <strain evidence="11 12">FDAARGOS_661</strain>
    </source>
</reference>
<evidence type="ECO:0000259" key="10">
    <source>
        <dbReference type="Pfam" id="PF02706"/>
    </source>
</evidence>
<evidence type="ECO:0000256" key="4">
    <source>
        <dbReference type="ARBA" id="ARBA00022692"/>
    </source>
</evidence>
<dbReference type="EMBL" id="CP054550">
    <property type="protein sequence ID" value="QKQ28727.1"/>
    <property type="molecule type" value="Genomic_DNA"/>
</dbReference>
<dbReference type="Proteomes" id="UP000509636">
    <property type="component" value="Chromosome"/>
</dbReference>
<keyword evidence="8" id="KW-0270">Exopolysaccharide synthesis</keyword>
<evidence type="ECO:0000256" key="1">
    <source>
        <dbReference type="ARBA" id="ARBA00004651"/>
    </source>
</evidence>
<feature type="transmembrane region" description="Helical" evidence="9">
    <location>
        <begin position="171"/>
        <end position="190"/>
    </location>
</feature>
<evidence type="ECO:0000256" key="6">
    <source>
        <dbReference type="ARBA" id="ARBA00022989"/>
    </source>
</evidence>
<dbReference type="InterPro" id="IPR003856">
    <property type="entry name" value="LPS_length_determ_N"/>
</dbReference>
<evidence type="ECO:0000256" key="8">
    <source>
        <dbReference type="ARBA" id="ARBA00023169"/>
    </source>
</evidence>
<evidence type="ECO:0000256" key="7">
    <source>
        <dbReference type="ARBA" id="ARBA00023136"/>
    </source>
</evidence>
<name>A0A6N0I286_STAHO</name>
<protein>
    <submittedName>
        <fullName evidence="11">Capsule biosynthesis protein CapA</fullName>
    </submittedName>
</protein>
<dbReference type="PANTHER" id="PTHR32309:SF13">
    <property type="entry name" value="FERRIC ENTEROBACTIN TRANSPORT PROTEIN FEPE"/>
    <property type="match status" value="1"/>
</dbReference>
<evidence type="ECO:0000313" key="12">
    <source>
        <dbReference type="Proteomes" id="UP000509636"/>
    </source>
</evidence>
<comment type="subcellular location">
    <subcellularLocation>
        <location evidence="1">Cell membrane</location>
        <topology evidence="1">Multi-pass membrane protein</topology>
    </subcellularLocation>
</comment>
<evidence type="ECO:0000256" key="5">
    <source>
        <dbReference type="ARBA" id="ARBA00022903"/>
    </source>
</evidence>
<comment type="similarity">
    <text evidence="2">Belongs to the CpsC/CapA family.</text>
</comment>
<keyword evidence="6 9" id="KW-1133">Transmembrane helix</keyword>
<evidence type="ECO:0000256" key="9">
    <source>
        <dbReference type="SAM" id="Phobius"/>
    </source>
</evidence>
<keyword evidence="3" id="KW-1003">Cell membrane</keyword>
<feature type="transmembrane region" description="Helical" evidence="9">
    <location>
        <begin position="18"/>
        <end position="40"/>
    </location>
</feature>